<proteinExistence type="inferred from homology"/>
<dbReference type="PANTHER" id="PTHR33337">
    <property type="entry name" value="GFA DOMAIN-CONTAINING PROTEIN"/>
    <property type="match status" value="1"/>
</dbReference>
<evidence type="ECO:0000256" key="4">
    <source>
        <dbReference type="ARBA" id="ARBA00023239"/>
    </source>
</evidence>
<organism evidence="6 7">
    <name type="scientific">Kaistia defluvii</name>
    <dbReference type="NCBI Taxonomy" id="410841"/>
    <lineage>
        <taxon>Bacteria</taxon>
        <taxon>Pseudomonadati</taxon>
        <taxon>Pseudomonadota</taxon>
        <taxon>Alphaproteobacteria</taxon>
        <taxon>Hyphomicrobiales</taxon>
        <taxon>Kaistiaceae</taxon>
        <taxon>Kaistia</taxon>
    </lineage>
</organism>
<sequence>MSEIQTRAGGCLCRAVRYETKGDPFKAGLCHCADCRKVTGTAFLAYADWRPEMFRYTGEVQVYQGRSFCPRCGSRLFSLSEEQAEVYVGTLDVIPSGISPGVEAWVKRRESWLPPLSGIPQYDEDPPKAGATG</sequence>
<comment type="similarity">
    <text evidence="1">Belongs to the Gfa family.</text>
</comment>
<keyword evidence="2" id="KW-0479">Metal-binding</keyword>
<dbReference type="InterPro" id="IPR006913">
    <property type="entry name" value="CENP-V/GFA"/>
</dbReference>
<dbReference type="EMBL" id="JBEPSM010000002">
    <property type="protein sequence ID" value="MET4635347.1"/>
    <property type="molecule type" value="Genomic_DNA"/>
</dbReference>
<dbReference type="SUPFAM" id="SSF51316">
    <property type="entry name" value="Mss4-like"/>
    <property type="match status" value="1"/>
</dbReference>
<dbReference type="RefSeq" id="WP_354552636.1">
    <property type="nucleotide sequence ID" value="NZ_JBEPSM010000002.1"/>
</dbReference>
<keyword evidence="7" id="KW-1185">Reference proteome</keyword>
<reference evidence="6 7" key="1">
    <citation type="submission" date="2024-06" db="EMBL/GenBank/DDBJ databases">
        <title>Sorghum-associated microbial communities from plants grown in Nebraska, USA.</title>
        <authorList>
            <person name="Schachtman D."/>
        </authorList>
    </citation>
    <scope>NUCLEOTIDE SEQUENCE [LARGE SCALE GENOMIC DNA]</scope>
    <source>
        <strain evidence="6 7">3207</strain>
    </source>
</reference>
<evidence type="ECO:0000256" key="1">
    <source>
        <dbReference type="ARBA" id="ARBA00005495"/>
    </source>
</evidence>
<comment type="caution">
    <text evidence="6">The sequence shown here is derived from an EMBL/GenBank/DDBJ whole genome shotgun (WGS) entry which is preliminary data.</text>
</comment>
<dbReference type="PROSITE" id="PS51891">
    <property type="entry name" value="CENP_V_GFA"/>
    <property type="match status" value="1"/>
</dbReference>
<dbReference type="PANTHER" id="PTHR33337:SF40">
    <property type="entry name" value="CENP-V_GFA DOMAIN-CONTAINING PROTEIN-RELATED"/>
    <property type="match status" value="1"/>
</dbReference>
<feature type="domain" description="CENP-V/GFA" evidence="5">
    <location>
        <begin position="7"/>
        <end position="106"/>
    </location>
</feature>
<accession>A0ABV2R246</accession>
<dbReference type="Proteomes" id="UP001549321">
    <property type="component" value="Unassembled WGS sequence"/>
</dbReference>
<dbReference type="Gene3D" id="3.90.1590.10">
    <property type="entry name" value="glutathione-dependent formaldehyde- activating enzyme (gfa)"/>
    <property type="match status" value="1"/>
</dbReference>
<evidence type="ECO:0000313" key="6">
    <source>
        <dbReference type="EMBL" id="MET4635347.1"/>
    </source>
</evidence>
<dbReference type="InterPro" id="IPR011057">
    <property type="entry name" value="Mss4-like_sf"/>
</dbReference>
<evidence type="ECO:0000256" key="3">
    <source>
        <dbReference type="ARBA" id="ARBA00022833"/>
    </source>
</evidence>
<protein>
    <recommendedName>
        <fullName evidence="5">CENP-V/GFA domain-containing protein</fullName>
    </recommendedName>
</protein>
<gene>
    <name evidence="6" type="ORF">ABIE08_003293</name>
</gene>
<keyword evidence="3" id="KW-0862">Zinc</keyword>
<evidence type="ECO:0000313" key="7">
    <source>
        <dbReference type="Proteomes" id="UP001549321"/>
    </source>
</evidence>
<keyword evidence="4" id="KW-0456">Lyase</keyword>
<evidence type="ECO:0000259" key="5">
    <source>
        <dbReference type="PROSITE" id="PS51891"/>
    </source>
</evidence>
<name>A0ABV2R246_9HYPH</name>
<evidence type="ECO:0000256" key="2">
    <source>
        <dbReference type="ARBA" id="ARBA00022723"/>
    </source>
</evidence>
<dbReference type="Pfam" id="PF04828">
    <property type="entry name" value="GFA"/>
    <property type="match status" value="1"/>
</dbReference>